<keyword evidence="1" id="KW-0479">Metal-binding</keyword>
<dbReference type="Pfam" id="PF00628">
    <property type="entry name" value="PHD"/>
    <property type="match status" value="1"/>
</dbReference>
<dbReference type="GO" id="GO:0033698">
    <property type="term" value="C:Rpd3L complex"/>
    <property type="evidence" value="ECO:0007669"/>
    <property type="project" value="TreeGrafter"/>
</dbReference>
<feature type="region of interest" description="Disordered" evidence="5">
    <location>
        <begin position="467"/>
        <end position="492"/>
    </location>
</feature>
<dbReference type="SMART" id="SM00249">
    <property type="entry name" value="PHD"/>
    <property type="match status" value="1"/>
</dbReference>
<accession>A0A9P6M265</accession>
<dbReference type="AlphaFoldDB" id="A0A9P6M265"/>
<comment type="caution">
    <text evidence="7">The sequence shown here is derived from an EMBL/GenBank/DDBJ whole genome shotgun (WGS) entry which is preliminary data.</text>
</comment>
<name>A0A9P6M265_MORAP</name>
<feature type="domain" description="PHD-type" evidence="6">
    <location>
        <begin position="760"/>
        <end position="808"/>
    </location>
</feature>
<feature type="region of interest" description="Disordered" evidence="5">
    <location>
        <begin position="1"/>
        <end position="31"/>
    </location>
</feature>
<evidence type="ECO:0000256" key="4">
    <source>
        <dbReference type="PROSITE-ProRule" id="PRU00146"/>
    </source>
</evidence>
<feature type="compositionally biased region" description="Acidic residues" evidence="5">
    <location>
        <begin position="711"/>
        <end position="720"/>
    </location>
</feature>
<evidence type="ECO:0000313" key="7">
    <source>
        <dbReference type="EMBL" id="KAF9962795.1"/>
    </source>
</evidence>
<feature type="compositionally biased region" description="Basic and acidic residues" evidence="5">
    <location>
        <begin position="299"/>
        <end position="308"/>
    </location>
</feature>
<feature type="region of interest" description="Disordered" evidence="5">
    <location>
        <begin position="83"/>
        <end position="177"/>
    </location>
</feature>
<feature type="compositionally biased region" description="Low complexity" evidence="5">
    <location>
        <begin position="263"/>
        <end position="285"/>
    </location>
</feature>
<evidence type="ECO:0000256" key="1">
    <source>
        <dbReference type="ARBA" id="ARBA00022723"/>
    </source>
</evidence>
<dbReference type="InterPro" id="IPR053051">
    <property type="entry name" value="HDAC_complex_subunit"/>
</dbReference>
<evidence type="ECO:0000256" key="3">
    <source>
        <dbReference type="ARBA" id="ARBA00022833"/>
    </source>
</evidence>
<dbReference type="PROSITE" id="PS50016">
    <property type="entry name" value="ZF_PHD_2"/>
    <property type="match status" value="1"/>
</dbReference>
<sequence length="1060" mass="116147">MSRSAPHQLPTRPRSTVGRRSRQRRDDIENDLSSGLSFLPIQNTNRKRLLTELQSNATLNVDEQASKRHKLIVDDAAAKSPRLTALASSSNTPPLHRTLSDNSSYLNQTPLAREPILVRSQSTVVHRKTDPRSSSVGFESDDADDEEELPNTASTLCSAFTPPVTDSPIPETTKTDDILIVIDSPECPPVDLEQRSSYEDELFGSDTTLTCPEDDSEEEDNDETTAQPTYAPQPSASSASSPSPSPPARAVAVVIPPPPSSPPARAIAVVIPPRRMTTPGPVQRRGPGRPRKVTLPEKTPGEPQERFSDTSTFTFTSPPMSEQPSELVAESSRTSKVSGSLMSRVLDGAKQSSELLDSDLDVSDAETQPECVQLVESLQMLREQILPRPVPGSVVPPSDGNKAILLDEKSTSSLIEIVLAVNELAAATAAENSTIKESPCPGPSTSHEFVVPAQPTECLPRLRAAHADPPVGTSDQTISKPTKPLHRNGPRPFVPRTCREIMTQHPSFSQSSNILAIKSMLKHTLEQGLRKVLNADADSEACSVPMEGPTRGTWETQSWMPVIGNGKGLFGAQGERIAESRETATTAHHTPLSAGTPATQPCMSVISNGKGLFRLSLRKQEEQSRITERRNLVGQMYRVLDISPPPESWDKSSTILTHGLTSGNHHLLRADIRNRLGCDYCKKTYKHKNGLAYHMERCPMARLQTSISNDMDGDSTDSETEEQRNARCPTASSQDMPVGMTNHACSSEEEDDDVEDEEGIIMCVCGSREDEGGMIQCDKCKVWLHLECVDLSEHDLPEDFFCPPCQGLPTPSSGGKSFRHFPNKAKRGVNARKFTRRARKTGSQESEDDDDVAYDERNESTRNDSGLPTDVLGSPQVTLNHVWEQPKGAIFKEKHAPALMLDGSLSQEINLGLDYMTGMDFTGAEELLTSEMDLSFHDSQSFDYLPPTDCLFEPEYTMTECLISEASIDSDGLRTPIDLPDMGFSSMWPGQDLEGFVEETAEGFHLEHHQDDHQATKDAQPSGQAPVLMASSLTNWYYDPVPPRNDDFDPEGLVDLEACL</sequence>
<evidence type="ECO:0000256" key="2">
    <source>
        <dbReference type="ARBA" id="ARBA00022771"/>
    </source>
</evidence>
<dbReference type="InterPro" id="IPR011011">
    <property type="entry name" value="Znf_FYVE_PHD"/>
</dbReference>
<evidence type="ECO:0000313" key="8">
    <source>
        <dbReference type="Proteomes" id="UP000738359"/>
    </source>
</evidence>
<protein>
    <submittedName>
        <fullName evidence="7">Myeloid lymphoid or mixed-lineage leukemia 5 (Trithorax, )</fullName>
    </submittedName>
</protein>
<dbReference type="GO" id="GO:0008270">
    <property type="term" value="F:zinc ion binding"/>
    <property type="evidence" value="ECO:0007669"/>
    <property type="project" value="UniProtKB-KW"/>
</dbReference>
<gene>
    <name evidence="7" type="primary">MLL5</name>
    <name evidence="7" type="ORF">BGZ70_007889</name>
</gene>
<evidence type="ECO:0000259" key="6">
    <source>
        <dbReference type="PROSITE" id="PS50016"/>
    </source>
</evidence>
<dbReference type="InterPro" id="IPR019787">
    <property type="entry name" value="Znf_PHD-finger"/>
</dbReference>
<feature type="compositionally biased region" description="Polar residues" evidence="5">
    <location>
        <begin position="100"/>
        <end position="110"/>
    </location>
</feature>
<dbReference type="Gene3D" id="3.30.40.10">
    <property type="entry name" value="Zinc/RING finger domain, C3HC4 (zinc finger)"/>
    <property type="match status" value="1"/>
</dbReference>
<dbReference type="InterPro" id="IPR013083">
    <property type="entry name" value="Znf_RING/FYVE/PHD"/>
</dbReference>
<feature type="compositionally biased region" description="Low complexity" evidence="5">
    <location>
        <begin position="232"/>
        <end position="254"/>
    </location>
</feature>
<dbReference type="SUPFAM" id="SSF57903">
    <property type="entry name" value="FYVE/PHD zinc finger"/>
    <property type="match status" value="1"/>
</dbReference>
<feature type="region of interest" description="Disordered" evidence="5">
    <location>
        <begin position="190"/>
        <end position="334"/>
    </location>
</feature>
<feature type="compositionally biased region" description="Acidic residues" evidence="5">
    <location>
        <begin position="212"/>
        <end position="223"/>
    </location>
</feature>
<evidence type="ECO:0000256" key="5">
    <source>
        <dbReference type="SAM" id="MobiDB-lite"/>
    </source>
</evidence>
<keyword evidence="8" id="KW-1185">Reference proteome</keyword>
<feature type="region of interest" description="Disordered" evidence="5">
    <location>
        <begin position="832"/>
        <end position="871"/>
    </location>
</feature>
<keyword evidence="3" id="KW-0862">Zinc</keyword>
<feature type="region of interest" description="Disordered" evidence="5">
    <location>
        <begin position="707"/>
        <end position="752"/>
    </location>
</feature>
<dbReference type="InterPro" id="IPR019786">
    <property type="entry name" value="Zinc_finger_PHD-type_CS"/>
</dbReference>
<dbReference type="GO" id="GO:0061186">
    <property type="term" value="P:negative regulation of silent mating-type cassette heterochromatin formation"/>
    <property type="evidence" value="ECO:0007669"/>
    <property type="project" value="TreeGrafter"/>
</dbReference>
<dbReference type="Proteomes" id="UP000738359">
    <property type="component" value="Unassembled WGS sequence"/>
</dbReference>
<keyword evidence="2 4" id="KW-0863">Zinc-finger</keyword>
<dbReference type="PANTHER" id="PTHR47793:SF1">
    <property type="entry name" value="HISTONE DEACETYLASE COMPLEX SUBUNIT CTI6"/>
    <property type="match status" value="1"/>
</dbReference>
<dbReference type="EMBL" id="JAAAHY010000526">
    <property type="protein sequence ID" value="KAF9962795.1"/>
    <property type="molecule type" value="Genomic_DNA"/>
</dbReference>
<dbReference type="PROSITE" id="PS01359">
    <property type="entry name" value="ZF_PHD_1"/>
    <property type="match status" value="1"/>
</dbReference>
<dbReference type="InterPro" id="IPR001965">
    <property type="entry name" value="Znf_PHD"/>
</dbReference>
<reference evidence="7" key="1">
    <citation type="journal article" date="2020" name="Fungal Divers.">
        <title>Resolving the Mortierellaceae phylogeny through synthesis of multi-gene phylogenetics and phylogenomics.</title>
        <authorList>
            <person name="Vandepol N."/>
            <person name="Liber J."/>
            <person name="Desiro A."/>
            <person name="Na H."/>
            <person name="Kennedy M."/>
            <person name="Barry K."/>
            <person name="Grigoriev I.V."/>
            <person name="Miller A.N."/>
            <person name="O'Donnell K."/>
            <person name="Stajich J.E."/>
            <person name="Bonito G."/>
        </authorList>
    </citation>
    <scope>NUCLEOTIDE SEQUENCE</scope>
    <source>
        <strain evidence="7">CK1249</strain>
    </source>
</reference>
<organism evidence="7 8">
    <name type="scientific">Mortierella alpina</name>
    <name type="common">Oleaginous fungus</name>
    <name type="synonym">Mortierella renispora</name>
    <dbReference type="NCBI Taxonomy" id="64518"/>
    <lineage>
        <taxon>Eukaryota</taxon>
        <taxon>Fungi</taxon>
        <taxon>Fungi incertae sedis</taxon>
        <taxon>Mucoromycota</taxon>
        <taxon>Mortierellomycotina</taxon>
        <taxon>Mortierellomycetes</taxon>
        <taxon>Mortierellales</taxon>
        <taxon>Mortierellaceae</taxon>
        <taxon>Mortierella</taxon>
    </lineage>
</organism>
<feature type="compositionally biased region" description="Acidic residues" evidence="5">
    <location>
        <begin position="139"/>
        <end position="149"/>
    </location>
</feature>
<proteinExistence type="predicted"/>
<dbReference type="GO" id="GO:0070210">
    <property type="term" value="C:Rpd3L-Expanded complex"/>
    <property type="evidence" value="ECO:0007669"/>
    <property type="project" value="TreeGrafter"/>
</dbReference>
<dbReference type="PANTHER" id="PTHR47793">
    <property type="entry name" value="HISTONE DEACETYLASE COMPLEX SUBUNIT CTI6"/>
    <property type="match status" value="1"/>
</dbReference>
<feature type="region of interest" description="Disordered" evidence="5">
    <location>
        <begin position="580"/>
        <end position="599"/>
    </location>
</feature>
<dbReference type="OrthoDB" id="79252at2759"/>
<dbReference type="GO" id="GO:0061188">
    <property type="term" value="P:negative regulation of rDNA heterochromatin formation"/>
    <property type="evidence" value="ECO:0007669"/>
    <property type="project" value="TreeGrafter"/>
</dbReference>